<feature type="transmembrane region" description="Helical" evidence="1">
    <location>
        <begin position="341"/>
        <end position="363"/>
    </location>
</feature>
<comment type="caution">
    <text evidence="2">The sequence shown here is derived from an EMBL/GenBank/DDBJ whole genome shotgun (WGS) entry which is preliminary data.</text>
</comment>
<keyword evidence="1" id="KW-1133">Transmembrane helix</keyword>
<dbReference type="Proteomes" id="UP000192796">
    <property type="component" value="Unassembled WGS sequence"/>
</dbReference>
<feature type="transmembrane region" description="Helical" evidence="1">
    <location>
        <begin position="804"/>
        <end position="827"/>
    </location>
</feature>
<keyword evidence="1" id="KW-0812">Transmembrane</keyword>
<dbReference type="RefSeq" id="WP_081155693.1">
    <property type="nucleotide sequence ID" value="NZ_LVYD01000113.1"/>
</dbReference>
<keyword evidence="1" id="KW-0472">Membrane</keyword>
<accession>A0A1V9FHD6</accession>
<dbReference type="STRING" id="1703345.A3860_09180"/>
<sequence>MSELLIYKTLLLQRLISILQEEGIEITTTTAIDIEKVLARVNLQEGQSLAGLKYLLSPLICRNKEDQELVHKVFDKLEGVLEKEYKPAALPPAPVIKAGGQKTPNKFQYLWLGLLAIIACGLITMAWFFVRNFHAEGKKIRITSIKGNMHSFIVNDTVGFTAVVLDKSIDTANVHVEWKMADTVIGNQLTVVKVLTRPCSFLLTVYLKNSRGRIIDSDTYQDTVYCEATPSVAIDEKDVSSGSYKVPGKKKQFTAQFTNPSPKKDKYTYRWYVDDSLASTNAVFTYAKPYNSIALVVGWPRGLHCSMDSMTAKIFATPAVKATLQTKGRPQINNNTNWGNILFSVLWLLLTPAVIGMLAFRLLSARKRRLPKAEVLEPGTEGPFAIEFPDQHNNINTEHGISKLADVLRKRQVSEVSILNMRKTIRATITAGGLPVLQFRPLTKPLNYLVFIDKEKPDSHLTRLFGYLMEKLKREEVNVYVYEYFKEPLFLSNEKLNHNRIPLEKMAALYPDTTLFIFGDARYFLYPVKGTLKSWVSRKLESWPVRFLITPYAKADWDKKEKLLIDSGFVVLPADLSGIPVLDKVISRHIDIPAQKKEPLDDAYRSRTLNFNEFEVLQQYLNDAWLLQWVCSLAVYNAIDWNFTLAMGKAIEQKANDKGQPVSLVNYTNLLKLGRISWMQDGILPQSLRVQMLTYLSRDAEALARQVLAGQLELIEETIPDDSIVKTRFDRHRKLNNWLLAIHNNDSTSRSADAYIWNLLNSDQLDEGQAIFLEKGRNTLLRNPLKKDSPVGIRDYFKLKFRHNFFVTAGYSLLIVVGVAVAAFFLIKEKTDYLTWTKTLPVVQRFVITGATASVRNLSINLGRNISVTQVFPVPLPFPSDTPHFSFDILPLTDTNVMGAYTITTDGGQLLLQDSFRVNADTYYIDLKEIPKTPLAILYGNVAAVPLAKSIAENLPAAFNVELDNVNLKDTTAARVYYLSANHLPDAQLAAATVNDLLKLNIKPELVGDFTTPLVNKPDLAIWLNPRQNCTSIAASALPASLNEIWKGSTSTINRFLQIDLANKVMYYSTGDINTYGTYGFDEVCFNGNGVYRIITHTRQGYKLFFIRNVKPQSFELSVCQDFAATKEELRKRDESYCDRFNTMGLFYPNDPELIYLPVSGYTLVPSEKRKLDRKVDSIYGNIMNQKVSMYGVASNATDQKRLPDMKRILANSKYPDEIDDLYISFNTAADRSFLPFQRIWLKLNLRFEKLAKDDQKANSPVQNNYPAQTSQVPPAANNPVIAPQNIDLGYFYMFGNRTTEKDNVISFIIKELKSNAKARLTVKEYYTESTDEKQADSFVIFFVKFLGAYVKDASKQIDVEKIKLPRNQLPQEGGKIPATKNASEVIHITGVNFSADYNTRGVKKS</sequence>
<gene>
    <name evidence="2" type="ORF">A3860_09180</name>
</gene>
<name>A0A1V9FHD6_9BACT</name>
<evidence type="ECO:0000313" key="3">
    <source>
        <dbReference type="Proteomes" id="UP000192796"/>
    </source>
</evidence>
<proteinExistence type="predicted"/>
<keyword evidence="3" id="KW-1185">Reference proteome</keyword>
<dbReference type="EMBL" id="LVYD01000113">
    <property type="protein sequence ID" value="OQP57788.1"/>
    <property type="molecule type" value="Genomic_DNA"/>
</dbReference>
<reference evidence="2 3" key="1">
    <citation type="submission" date="2016-03" db="EMBL/GenBank/DDBJ databases">
        <title>Niastella vici sp. nov., isolated from farmland soil.</title>
        <authorList>
            <person name="Chen L."/>
            <person name="Wang D."/>
            <person name="Yang S."/>
            <person name="Wang G."/>
        </authorList>
    </citation>
    <scope>NUCLEOTIDE SEQUENCE [LARGE SCALE GENOMIC DNA]</scope>
    <source>
        <strain evidence="2 3">DJ57</strain>
    </source>
</reference>
<evidence type="ECO:0000256" key="1">
    <source>
        <dbReference type="SAM" id="Phobius"/>
    </source>
</evidence>
<dbReference type="OrthoDB" id="615928at2"/>
<feature type="transmembrane region" description="Helical" evidence="1">
    <location>
        <begin position="109"/>
        <end position="130"/>
    </location>
</feature>
<protein>
    <submittedName>
        <fullName evidence="2">Uncharacterized protein</fullName>
    </submittedName>
</protein>
<organism evidence="2 3">
    <name type="scientific">Niastella vici</name>
    <dbReference type="NCBI Taxonomy" id="1703345"/>
    <lineage>
        <taxon>Bacteria</taxon>
        <taxon>Pseudomonadati</taxon>
        <taxon>Bacteroidota</taxon>
        <taxon>Chitinophagia</taxon>
        <taxon>Chitinophagales</taxon>
        <taxon>Chitinophagaceae</taxon>
        <taxon>Niastella</taxon>
    </lineage>
</organism>
<evidence type="ECO:0000313" key="2">
    <source>
        <dbReference type="EMBL" id="OQP57788.1"/>
    </source>
</evidence>